<dbReference type="GO" id="GO:0003824">
    <property type="term" value="F:catalytic activity"/>
    <property type="evidence" value="ECO:0007669"/>
    <property type="project" value="InterPro"/>
</dbReference>
<reference evidence="2 3" key="1">
    <citation type="submission" date="2013-03" db="EMBL/GenBank/DDBJ databases">
        <title>Assembly of a new bacterial strain Brevibacillus borstelensis AK1.</title>
        <authorList>
            <person name="Rajan I."/>
            <person name="PoliReddy D."/>
            <person name="Sugumar T."/>
            <person name="Rathinam K."/>
            <person name="Alqarawi S."/>
            <person name="Khalil A.B."/>
            <person name="Sivakumar N."/>
        </authorList>
    </citation>
    <scope>NUCLEOTIDE SEQUENCE [LARGE SCALE GENOMIC DNA]</scope>
    <source>
        <strain evidence="2 3">AK1</strain>
    </source>
</reference>
<dbReference type="InterPro" id="IPR029058">
    <property type="entry name" value="AB_hydrolase_fold"/>
</dbReference>
<keyword evidence="3" id="KW-1185">Reference proteome</keyword>
<dbReference type="EMBL" id="APBN01000005">
    <property type="protein sequence ID" value="EMT51956.1"/>
    <property type="molecule type" value="Genomic_DNA"/>
</dbReference>
<dbReference type="OrthoDB" id="9805423at2"/>
<dbReference type="InterPro" id="IPR000639">
    <property type="entry name" value="Epox_hydrolase-like"/>
</dbReference>
<dbReference type="AlphaFoldDB" id="M8DY53"/>
<dbReference type="RefSeq" id="WP_003388965.1">
    <property type="nucleotide sequence ID" value="NZ_APBN01000005.1"/>
</dbReference>
<evidence type="ECO:0000313" key="3">
    <source>
        <dbReference type="Proteomes" id="UP000012081"/>
    </source>
</evidence>
<accession>M8DY53</accession>
<proteinExistence type="predicted"/>
<dbReference type="SUPFAM" id="SSF53474">
    <property type="entry name" value="alpha/beta-Hydrolases"/>
    <property type="match status" value="1"/>
</dbReference>
<dbReference type="InterPro" id="IPR050266">
    <property type="entry name" value="AB_hydrolase_sf"/>
</dbReference>
<dbReference type="PRINTS" id="PR00412">
    <property type="entry name" value="EPOXHYDRLASE"/>
</dbReference>
<gene>
    <name evidence="2" type="ORF">I532_13963</name>
</gene>
<dbReference type="STRING" id="1300222.I532_13963"/>
<dbReference type="PATRIC" id="fig|1300222.3.peg.2919"/>
<sequence>MGKTSGRAAGFIEANGTSFYYEACGEGEPLLLIHGLNLDTRMWAEQLSAFSERYRVISFDLRGMGQTPNAEEPFTLYDDARAVLQGLGIAAAHVVGHSFGSVVAQELVLAYPEMVKSLVLVSPTLTGYPRSERRMQDFARFVEIYETGTKEETVEMSARMWFDGPGQAARDESQQARAKYLQMTAHAYDLPKLKNPPLWLAPPPIERLEEIAVPTLVIAGQKDYEDFQKMAEELEARIPNAEKILLPDSAHLPPMDQAPVFNRIVLSFLEQARQ</sequence>
<organism evidence="2 3">
    <name type="scientific">Brevibacillus borstelensis AK1</name>
    <dbReference type="NCBI Taxonomy" id="1300222"/>
    <lineage>
        <taxon>Bacteria</taxon>
        <taxon>Bacillati</taxon>
        <taxon>Bacillota</taxon>
        <taxon>Bacilli</taxon>
        <taxon>Bacillales</taxon>
        <taxon>Paenibacillaceae</taxon>
        <taxon>Brevibacillus</taxon>
    </lineage>
</organism>
<dbReference type="PANTHER" id="PTHR43798">
    <property type="entry name" value="MONOACYLGLYCEROL LIPASE"/>
    <property type="match status" value="1"/>
</dbReference>
<dbReference type="Pfam" id="PF00561">
    <property type="entry name" value="Abhydrolase_1"/>
    <property type="match status" value="1"/>
</dbReference>
<comment type="caution">
    <text evidence="2">The sequence shown here is derived from an EMBL/GenBank/DDBJ whole genome shotgun (WGS) entry which is preliminary data.</text>
</comment>
<evidence type="ECO:0000259" key="1">
    <source>
        <dbReference type="Pfam" id="PF00561"/>
    </source>
</evidence>
<dbReference type="PRINTS" id="PR00111">
    <property type="entry name" value="ABHYDROLASE"/>
</dbReference>
<protein>
    <submittedName>
        <fullName evidence="2">Pimeloyl-CoA synthesis protein</fullName>
    </submittedName>
</protein>
<evidence type="ECO:0000313" key="2">
    <source>
        <dbReference type="EMBL" id="EMT51956.1"/>
    </source>
</evidence>
<feature type="domain" description="AB hydrolase-1" evidence="1">
    <location>
        <begin position="29"/>
        <end position="256"/>
    </location>
</feature>
<name>M8DY53_9BACL</name>
<dbReference type="Gene3D" id="3.40.50.1820">
    <property type="entry name" value="alpha/beta hydrolase"/>
    <property type="match status" value="1"/>
</dbReference>
<dbReference type="InterPro" id="IPR000073">
    <property type="entry name" value="AB_hydrolase_1"/>
</dbReference>
<dbReference type="Proteomes" id="UP000012081">
    <property type="component" value="Unassembled WGS sequence"/>
</dbReference>